<name>A0ABN8I0Z7_9NEOP</name>
<evidence type="ECO:0000313" key="2">
    <source>
        <dbReference type="Proteomes" id="UP000837857"/>
    </source>
</evidence>
<gene>
    <name evidence="1" type="ORF">IPOD504_LOCUS3845</name>
</gene>
<dbReference type="EMBL" id="OW152826">
    <property type="protein sequence ID" value="CAH2042465.1"/>
    <property type="molecule type" value="Genomic_DNA"/>
</dbReference>
<organism evidence="1 2">
    <name type="scientific">Iphiclides podalirius</name>
    <name type="common">scarce swallowtail</name>
    <dbReference type="NCBI Taxonomy" id="110791"/>
    <lineage>
        <taxon>Eukaryota</taxon>
        <taxon>Metazoa</taxon>
        <taxon>Ecdysozoa</taxon>
        <taxon>Arthropoda</taxon>
        <taxon>Hexapoda</taxon>
        <taxon>Insecta</taxon>
        <taxon>Pterygota</taxon>
        <taxon>Neoptera</taxon>
        <taxon>Endopterygota</taxon>
        <taxon>Lepidoptera</taxon>
        <taxon>Glossata</taxon>
        <taxon>Ditrysia</taxon>
        <taxon>Papilionoidea</taxon>
        <taxon>Papilionidae</taxon>
        <taxon>Papilioninae</taxon>
        <taxon>Iphiclides</taxon>
    </lineage>
</organism>
<feature type="non-terminal residue" evidence="1">
    <location>
        <position position="1"/>
    </location>
</feature>
<reference evidence="1" key="1">
    <citation type="submission" date="2022-03" db="EMBL/GenBank/DDBJ databases">
        <authorList>
            <person name="Martin H S."/>
        </authorList>
    </citation>
    <scope>NUCLEOTIDE SEQUENCE</scope>
</reference>
<dbReference type="Proteomes" id="UP000837857">
    <property type="component" value="Chromosome 14"/>
</dbReference>
<evidence type="ECO:0000313" key="1">
    <source>
        <dbReference type="EMBL" id="CAH2042465.1"/>
    </source>
</evidence>
<sequence>MVRSAHWQPHKVLTVNCKHVCKKVWRGAGVAACLQLTSQLIAVTRRAVILNTLGRLRASSTALGFSLDVSDFAYVTRGESAVRRAIAITSMFLAV</sequence>
<proteinExistence type="predicted"/>
<keyword evidence="2" id="KW-1185">Reference proteome</keyword>
<accession>A0ABN8I0Z7</accession>
<protein>
    <submittedName>
        <fullName evidence="1">Uncharacterized protein</fullName>
    </submittedName>
</protein>